<feature type="signal peptide" evidence="2">
    <location>
        <begin position="1"/>
        <end position="19"/>
    </location>
</feature>
<dbReference type="EMBL" id="GEGO01006562">
    <property type="protein sequence ID" value="JAR88842.1"/>
    <property type="molecule type" value="Transcribed_RNA"/>
</dbReference>
<proteinExistence type="predicted"/>
<feature type="chain" id="PRO_5007542319" description="Secreted protein" evidence="2">
    <location>
        <begin position="20"/>
        <end position="86"/>
    </location>
</feature>
<evidence type="ECO:0000256" key="2">
    <source>
        <dbReference type="SAM" id="SignalP"/>
    </source>
</evidence>
<keyword evidence="1" id="KW-0812">Transmembrane</keyword>
<sequence>MVLILLCVCLFVYIHKLNCECSLVAMASVIFVYDVRKRSSTSFVAPFWSHLLQKKKRLKAKNLFLLFIYFFFNLKPIAIMCCTWSL</sequence>
<reference evidence="3" key="1">
    <citation type="journal article" date="2018" name="PLoS Negl. Trop. Dis.">
        <title>Sialome diversity of ticks revealed by RNAseq of single tick salivary glands.</title>
        <authorList>
            <person name="Perner J."/>
            <person name="Kropackova S."/>
            <person name="Kopacek P."/>
            <person name="Ribeiro J.M."/>
        </authorList>
    </citation>
    <scope>NUCLEOTIDE SEQUENCE</scope>
    <source>
        <strain evidence="3">Siblings of single egg batch collected in Ceske Budejovice</strain>
        <tissue evidence="3">Salivary glands</tissue>
    </source>
</reference>
<name>A0A147BEH6_IXORI</name>
<keyword evidence="2" id="KW-0732">Signal</keyword>
<keyword evidence="1" id="KW-0472">Membrane</keyword>
<organism evidence="3">
    <name type="scientific">Ixodes ricinus</name>
    <name type="common">Common tick</name>
    <name type="synonym">Acarus ricinus</name>
    <dbReference type="NCBI Taxonomy" id="34613"/>
    <lineage>
        <taxon>Eukaryota</taxon>
        <taxon>Metazoa</taxon>
        <taxon>Ecdysozoa</taxon>
        <taxon>Arthropoda</taxon>
        <taxon>Chelicerata</taxon>
        <taxon>Arachnida</taxon>
        <taxon>Acari</taxon>
        <taxon>Parasitiformes</taxon>
        <taxon>Ixodida</taxon>
        <taxon>Ixodoidea</taxon>
        <taxon>Ixodidae</taxon>
        <taxon>Ixodinae</taxon>
        <taxon>Ixodes</taxon>
    </lineage>
</organism>
<keyword evidence="1" id="KW-1133">Transmembrane helix</keyword>
<protein>
    <recommendedName>
        <fullName evidence="4">Secreted protein</fullName>
    </recommendedName>
</protein>
<dbReference type="AlphaFoldDB" id="A0A147BEH6"/>
<feature type="transmembrane region" description="Helical" evidence="1">
    <location>
        <begin position="63"/>
        <end position="84"/>
    </location>
</feature>
<evidence type="ECO:0008006" key="4">
    <source>
        <dbReference type="Google" id="ProtNLM"/>
    </source>
</evidence>
<evidence type="ECO:0000256" key="1">
    <source>
        <dbReference type="SAM" id="Phobius"/>
    </source>
</evidence>
<evidence type="ECO:0000313" key="3">
    <source>
        <dbReference type="EMBL" id="JAR88842.1"/>
    </source>
</evidence>
<accession>A0A147BEH6</accession>